<dbReference type="OrthoDB" id="73875at2759"/>
<name>T0MEH6_COLGC</name>
<dbReference type="HOGENOM" id="CLU_924407_0_0_1"/>
<dbReference type="AlphaFoldDB" id="T0MEH6"/>
<feature type="region of interest" description="Disordered" evidence="1">
    <location>
        <begin position="118"/>
        <end position="183"/>
    </location>
</feature>
<protein>
    <submittedName>
        <fullName evidence="2">Uncharacterized protein</fullName>
    </submittedName>
</protein>
<evidence type="ECO:0000313" key="3">
    <source>
        <dbReference type="Proteomes" id="UP000015530"/>
    </source>
</evidence>
<evidence type="ECO:0000313" key="2">
    <source>
        <dbReference type="EMBL" id="EQB59460.1"/>
    </source>
</evidence>
<evidence type="ECO:0000256" key="1">
    <source>
        <dbReference type="SAM" id="MobiDB-lite"/>
    </source>
</evidence>
<dbReference type="STRING" id="1237896.T0MEH6"/>
<proteinExistence type="predicted"/>
<dbReference type="Proteomes" id="UP000015530">
    <property type="component" value="Unassembled WGS sequence"/>
</dbReference>
<gene>
    <name evidence="2" type="ORF">CGLO_00145</name>
</gene>
<dbReference type="OMA" id="AWATITC"/>
<comment type="caution">
    <text evidence="2">The sequence shown here is derived from an EMBL/GenBank/DDBJ whole genome shotgun (WGS) entry which is preliminary data.</text>
</comment>
<organism evidence="2 3">
    <name type="scientific">Colletotrichum gloeosporioides (strain Cg-14)</name>
    <name type="common">Anthracnose fungus</name>
    <name type="synonym">Glomerella cingulata</name>
    <dbReference type="NCBI Taxonomy" id="1237896"/>
    <lineage>
        <taxon>Eukaryota</taxon>
        <taxon>Fungi</taxon>
        <taxon>Dikarya</taxon>
        <taxon>Ascomycota</taxon>
        <taxon>Pezizomycotina</taxon>
        <taxon>Sordariomycetes</taxon>
        <taxon>Hypocreomycetidae</taxon>
        <taxon>Glomerellales</taxon>
        <taxon>Glomerellaceae</taxon>
        <taxon>Colletotrichum</taxon>
        <taxon>Colletotrichum gloeosporioides species complex</taxon>
    </lineage>
</organism>
<accession>T0MEH6</accession>
<sequence length="301" mass="32360">MLINEIADTVLEALPIIAQIWCYVLISSLKLVLDVSASLIPGVGKILDAGLDMATTAAQMAAYLYPEEEDPEGAFSWWLSPCEGTELVREEIKEIFEFFSSVAGGVSSFVKFKVPKGSGNKGNDANPTDQSKSKTGTGSGANGLGKTQSASGGIRKKSNIPKSQSTLRLGAAKNTMRRQPCVASKTRKEELIITSLTYGARATQIQATCYAQWSQTCNHYSSVIRNNQAWATITCPQAAATTAHRQGAQATATWSSQHRGFGWTRNLNGQWKACDRDEYPPAYLLAASSPAIINSGINRTG</sequence>
<reference evidence="3" key="1">
    <citation type="journal article" date="2013" name="Mol. Plant Microbe Interact.">
        <title>Global aspects of pacC regulation of pathogenicity genes in Colletotrichum gloeosporioides as revealed by transcriptome analysis.</title>
        <authorList>
            <person name="Alkan N."/>
            <person name="Meng X."/>
            <person name="Friedlander G."/>
            <person name="Reuveni E."/>
            <person name="Sukno S."/>
            <person name="Sherman A."/>
            <person name="Thon M."/>
            <person name="Fluhr R."/>
            <person name="Prusky D."/>
        </authorList>
    </citation>
    <scope>NUCLEOTIDE SEQUENCE [LARGE SCALE GENOMIC DNA]</scope>
    <source>
        <strain evidence="3">Cg-14</strain>
    </source>
</reference>
<dbReference type="EMBL" id="AMYD01000043">
    <property type="protein sequence ID" value="EQB59460.1"/>
    <property type="molecule type" value="Genomic_DNA"/>
</dbReference>
<feature type="compositionally biased region" description="Polar residues" evidence="1">
    <location>
        <begin position="121"/>
        <end position="136"/>
    </location>
</feature>